<dbReference type="InterPro" id="IPR032237">
    <property type="entry name" value="Cas9_PI"/>
</dbReference>
<dbReference type="Proteomes" id="UP000501945">
    <property type="component" value="Chromosome"/>
</dbReference>
<feature type="domain" description="CRISPR-associated endonuclease Cas9 PAM-interacting" evidence="1">
    <location>
        <begin position="28"/>
        <end position="93"/>
    </location>
</feature>
<gene>
    <name evidence="2" type="ORF">GU336_05090</name>
</gene>
<dbReference type="EMBL" id="CP047616">
    <property type="protein sequence ID" value="QIW53564.1"/>
    <property type="molecule type" value="Genomic_DNA"/>
</dbReference>
<sequence>MFFSGKIFSLRWLTSFYNLGLKNILEKTTIKEVGQKEVIAGMVSYLSAGKVGSKDTNLAKVNKALNNKILKIGNKSMENYTILHQSITGLYETRIKL</sequence>
<reference evidence="2 3" key="1">
    <citation type="submission" date="2019-12" db="EMBL/GenBank/DDBJ databases">
        <title>Whole genome sequences of Lactococcus raffinolactis strains isolated from sewage.</title>
        <authorList>
            <person name="Ybazeta G."/>
            <person name="Ross M."/>
            <person name="Brabant-Kirwan D."/>
            <person name="Saleh M."/>
            <person name="Dillon J.A."/>
            <person name="Splinter K."/>
            <person name="Nokhbeh R."/>
        </authorList>
    </citation>
    <scope>NUCLEOTIDE SEQUENCE [LARGE SCALE GENOMIC DNA]</scope>
    <source>
        <strain evidence="2 3">Lr_19_5</strain>
    </source>
</reference>
<dbReference type="AlphaFoldDB" id="A0A6H0UDP7"/>
<proteinExistence type="predicted"/>
<organism evidence="2 3">
    <name type="scientific">Pseudolactococcus raffinolactis</name>
    <dbReference type="NCBI Taxonomy" id="1366"/>
    <lineage>
        <taxon>Bacteria</taxon>
        <taxon>Bacillati</taxon>
        <taxon>Bacillota</taxon>
        <taxon>Bacilli</taxon>
        <taxon>Lactobacillales</taxon>
        <taxon>Streptococcaceae</taxon>
        <taxon>Pseudolactococcus</taxon>
    </lineage>
</organism>
<evidence type="ECO:0000259" key="1">
    <source>
        <dbReference type="Pfam" id="PF16595"/>
    </source>
</evidence>
<evidence type="ECO:0000313" key="2">
    <source>
        <dbReference type="EMBL" id="QIW53564.1"/>
    </source>
</evidence>
<protein>
    <recommendedName>
        <fullName evidence="1">CRISPR-associated endonuclease Cas9 PAM-interacting domain-containing protein</fullName>
    </recommendedName>
</protein>
<accession>A0A6H0UDP7</accession>
<name>A0A6H0UDP7_9LACT</name>
<dbReference type="RefSeq" id="WP_167838612.1">
    <property type="nucleotide sequence ID" value="NZ_CP047616.1"/>
</dbReference>
<evidence type="ECO:0000313" key="3">
    <source>
        <dbReference type="Proteomes" id="UP000501945"/>
    </source>
</evidence>
<dbReference type="Pfam" id="PF16595">
    <property type="entry name" value="Cas9_PI"/>
    <property type="match status" value="1"/>
</dbReference>